<keyword evidence="5 8" id="KW-0812">Transmembrane</keyword>
<proteinExistence type="inferred from homology"/>
<dbReference type="GO" id="GO:0005886">
    <property type="term" value="C:plasma membrane"/>
    <property type="evidence" value="ECO:0007669"/>
    <property type="project" value="UniProtKB-SubCell"/>
</dbReference>
<dbReference type="Proteomes" id="UP000063699">
    <property type="component" value="Chromosome"/>
</dbReference>
<feature type="transmembrane region" description="Helical" evidence="8">
    <location>
        <begin position="117"/>
        <end position="138"/>
    </location>
</feature>
<dbReference type="Gene3D" id="1.10.3470.10">
    <property type="entry name" value="ABC transporter involved in vitamin B12 uptake, BtuC"/>
    <property type="match status" value="1"/>
</dbReference>
<evidence type="ECO:0000256" key="1">
    <source>
        <dbReference type="ARBA" id="ARBA00004651"/>
    </source>
</evidence>
<evidence type="ECO:0000256" key="2">
    <source>
        <dbReference type="ARBA" id="ARBA00007935"/>
    </source>
</evidence>
<keyword evidence="4" id="KW-1003">Cell membrane</keyword>
<evidence type="ECO:0000313" key="10">
    <source>
        <dbReference type="Proteomes" id="UP000063699"/>
    </source>
</evidence>
<feature type="transmembrane region" description="Helical" evidence="8">
    <location>
        <begin position="92"/>
        <end position="111"/>
    </location>
</feature>
<comment type="similarity">
    <text evidence="2">Belongs to the binding-protein-dependent transport system permease family. FecCD subfamily.</text>
</comment>
<reference evidence="9 10" key="1">
    <citation type="submission" date="2015-07" db="EMBL/GenBank/DDBJ databases">
        <title>Genome sequencing of Kibdelosporangium phytohabitans.</title>
        <authorList>
            <person name="Qin S."/>
            <person name="Xing K."/>
        </authorList>
    </citation>
    <scope>NUCLEOTIDE SEQUENCE [LARGE SCALE GENOMIC DNA]</scope>
    <source>
        <strain evidence="9 10">KLBMP1111</strain>
    </source>
</reference>
<name>A0A0N9HPY4_9PSEU</name>
<feature type="transmembrane region" description="Helical" evidence="8">
    <location>
        <begin position="303"/>
        <end position="321"/>
    </location>
</feature>
<evidence type="ECO:0000256" key="4">
    <source>
        <dbReference type="ARBA" id="ARBA00022475"/>
    </source>
</evidence>
<dbReference type="GO" id="GO:0033214">
    <property type="term" value="P:siderophore-iron import into cell"/>
    <property type="evidence" value="ECO:0007669"/>
    <property type="project" value="TreeGrafter"/>
</dbReference>
<dbReference type="EMBL" id="CP012752">
    <property type="protein sequence ID" value="ALG09125.1"/>
    <property type="molecule type" value="Genomic_DNA"/>
</dbReference>
<dbReference type="GO" id="GO:0022857">
    <property type="term" value="F:transmembrane transporter activity"/>
    <property type="evidence" value="ECO:0007669"/>
    <property type="project" value="InterPro"/>
</dbReference>
<evidence type="ECO:0000256" key="6">
    <source>
        <dbReference type="ARBA" id="ARBA00022989"/>
    </source>
</evidence>
<dbReference type="STRING" id="860235.AOZ06_21365"/>
<evidence type="ECO:0000256" key="8">
    <source>
        <dbReference type="SAM" id="Phobius"/>
    </source>
</evidence>
<feature type="transmembrane region" description="Helical" evidence="8">
    <location>
        <begin position="187"/>
        <end position="208"/>
    </location>
</feature>
<dbReference type="Pfam" id="PF01032">
    <property type="entry name" value="FecCD"/>
    <property type="match status" value="1"/>
</dbReference>
<keyword evidence="10" id="KW-1185">Reference proteome</keyword>
<organism evidence="9 10">
    <name type="scientific">Kibdelosporangium phytohabitans</name>
    <dbReference type="NCBI Taxonomy" id="860235"/>
    <lineage>
        <taxon>Bacteria</taxon>
        <taxon>Bacillati</taxon>
        <taxon>Actinomycetota</taxon>
        <taxon>Actinomycetes</taxon>
        <taxon>Pseudonocardiales</taxon>
        <taxon>Pseudonocardiaceae</taxon>
        <taxon>Kibdelosporangium</taxon>
    </lineage>
</organism>
<dbReference type="FunFam" id="1.10.3470.10:FF:000001">
    <property type="entry name" value="Vitamin B12 ABC transporter permease BtuC"/>
    <property type="match status" value="1"/>
</dbReference>
<dbReference type="PANTHER" id="PTHR30472:SF1">
    <property type="entry name" value="FE(3+) DICITRATE TRANSPORT SYSTEM PERMEASE PROTEIN FECC-RELATED"/>
    <property type="match status" value="1"/>
</dbReference>
<evidence type="ECO:0000256" key="5">
    <source>
        <dbReference type="ARBA" id="ARBA00022692"/>
    </source>
</evidence>
<keyword evidence="6 8" id="KW-1133">Transmembrane helix</keyword>
<evidence type="ECO:0000256" key="3">
    <source>
        <dbReference type="ARBA" id="ARBA00022448"/>
    </source>
</evidence>
<sequence>MPGLNASRTAVLAGCVVVLGAVALVSMGVGAQALAPAQVWRALVSPGVSDADTIVRDIRFPRMVLALAVGAALAAAGALLQTATRNDLADPGILGVTAGAGFAITLGTVLGLTGTQYGQLVLAVAGAGIAAVVVYSVGRSSPLRLLLAGVALSMVLSGLSLGLRLIVPDAFDRFRFWAVGSLAGREQIPLTVPIAVIGIALAGALMVARQLEALLLGEDVAQSLGVNVTRTRFAVLVLVTLLAGAATAVAGPMVFVGLIVPHLVRPLAGNSVPWLVVFTIVLGPVLVLVADIASRVLLTTGEVPVSIVLAVIGGPVLIWVVRDRRTAPL</sequence>
<dbReference type="CDD" id="cd06550">
    <property type="entry name" value="TM_ABC_iron-siderophores_like"/>
    <property type="match status" value="1"/>
</dbReference>
<gene>
    <name evidence="9" type="ORF">AOZ06_21365</name>
</gene>
<feature type="transmembrane region" description="Helical" evidence="8">
    <location>
        <begin position="233"/>
        <end position="260"/>
    </location>
</feature>
<dbReference type="PANTHER" id="PTHR30472">
    <property type="entry name" value="FERRIC ENTEROBACTIN TRANSPORT SYSTEM PERMEASE PROTEIN"/>
    <property type="match status" value="1"/>
</dbReference>
<feature type="transmembrane region" description="Helical" evidence="8">
    <location>
        <begin position="272"/>
        <end position="291"/>
    </location>
</feature>
<dbReference type="InterPro" id="IPR037294">
    <property type="entry name" value="ABC_BtuC-like"/>
</dbReference>
<dbReference type="InterPro" id="IPR000522">
    <property type="entry name" value="ABC_transptr_permease_BtuC"/>
</dbReference>
<dbReference type="SUPFAM" id="SSF81345">
    <property type="entry name" value="ABC transporter involved in vitamin B12 uptake, BtuC"/>
    <property type="match status" value="1"/>
</dbReference>
<protein>
    <submittedName>
        <fullName evidence="9">ABC transporter permease</fullName>
    </submittedName>
</protein>
<accession>A0A0N9HPY4</accession>
<feature type="transmembrane region" description="Helical" evidence="8">
    <location>
        <begin position="145"/>
        <end position="167"/>
    </location>
</feature>
<evidence type="ECO:0000256" key="7">
    <source>
        <dbReference type="ARBA" id="ARBA00023136"/>
    </source>
</evidence>
<feature type="transmembrane region" description="Helical" evidence="8">
    <location>
        <begin position="61"/>
        <end position="80"/>
    </location>
</feature>
<comment type="subcellular location">
    <subcellularLocation>
        <location evidence="1">Cell membrane</location>
        <topology evidence="1">Multi-pass membrane protein</topology>
    </subcellularLocation>
</comment>
<evidence type="ECO:0000313" key="9">
    <source>
        <dbReference type="EMBL" id="ALG09125.1"/>
    </source>
</evidence>
<keyword evidence="3" id="KW-0813">Transport</keyword>
<dbReference type="AlphaFoldDB" id="A0A0N9HPY4"/>
<dbReference type="KEGG" id="kphy:AOZ06_21365"/>
<keyword evidence="7 8" id="KW-0472">Membrane</keyword>